<accession>A0AAE9JWP6</accession>
<protein>
    <submittedName>
        <fullName evidence="1">Heat shock protein</fullName>
    </submittedName>
</protein>
<name>A0AAE9JWP6_9CAUD</name>
<dbReference type="SUPFAM" id="SSF57938">
    <property type="entry name" value="DnaJ/Hsp40 cysteine-rich domain"/>
    <property type="match status" value="1"/>
</dbReference>
<gene>
    <name evidence="1" type="ORF">vBYenM5617_012</name>
</gene>
<dbReference type="Proteomes" id="UP000829378">
    <property type="component" value="Segment"/>
</dbReference>
<dbReference type="InterPro" id="IPR036410">
    <property type="entry name" value="HSP_DnaJ_Cys-rich_dom_sf"/>
</dbReference>
<evidence type="ECO:0000313" key="2">
    <source>
        <dbReference type="Proteomes" id="UP000829378"/>
    </source>
</evidence>
<keyword evidence="1" id="KW-0346">Stress response</keyword>
<proteinExistence type="predicted"/>
<organism evidence="1 2">
    <name type="scientific">Yersinia phage vB_YenM_56.17</name>
    <dbReference type="NCBI Taxonomy" id="2918927"/>
    <lineage>
        <taxon>Viruses</taxon>
        <taxon>Duplodnaviria</taxon>
        <taxon>Heunggongvirae</taxon>
        <taxon>Uroviricota</taxon>
        <taxon>Caudoviricetes</taxon>
        <taxon>Peduoviridae</taxon>
        <taxon>Duonihilunusvirus</taxon>
        <taxon>Duonihilunusvirus YenM5617</taxon>
    </lineage>
</organism>
<dbReference type="EMBL" id="OM046627">
    <property type="protein sequence ID" value="UNA05900.1"/>
    <property type="molecule type" value="Genomic_DNA"/>
</dbReference>
<reference evidence="1 2" key="1">
    <citation type="submission" date="2021-12" db="EMBL/GenBank/DDBJ databases">
        <title>Genomes of temperate Yersinia enterocolitica phages.</title>
        <authorList>
            <person name="Hammerl J.A."/>
            <person name="Hertwig S."/>
        </authorList>
    </citation>
    <scope>NUCLEOTIDE SEQUENCE [LARGE SCALE GENOMIC DNA]</scope>
</reference>
<keyword evidence="2" id="KW-1185">Reference proteome</keyword>
<sequence length="76" mass="8405">MLTFHQRKKARTDYYLRFVHGWKLRECGACNGSGYYDNNGSPDCGACSGTGKARYKLPVAKNDLAVCSSIYTGVCE</sequence>
<evidence type="ECO:0000313" key="1">
    <source>
        <dbReference type="EMBL" id="UNA05900.1"/>
    </source>
</evidence>